<feature type="compositionally biased region" description="Polar residues" evidence="6">
    <location>
        <begin position="391"/>
        <end position="406"/>
    </location>
</feature>
<dbReference type="Gene3D" id="2.130.10.10">
    <property type="entry name" value="YVTN repeat-like/Quinoprotein amine dehydrogenase"/>
    <property type="match status" value="1"/>
</dbReference>
<dbReference type="PROSITE" id="PS50010">
    <property type="entry name" value="DH_2"/>
    <property type="match status" value="1"/>
</dbReference>
<reference evidence="8" key="3">
    <citation type="submission" date="2025-09" db="UniProtKB">
        <authorList>
            <consortium name="Ensembl"/>
        </authorList>
    </citation>
    <scope>IDENTIFICATION</scope>
</reference>
<dbReference type="Gene3D" id="2.30.29.30">
    <property type="entry name" value="Pleckstrin-homology domain (PH domain)/Phosphotyrosine-binding domain (PTB)"/>
    <property type="match status" value="1"/>
</dbReference>
<feature type="region of interest" description="Disordered" evidence="6">
    <location>
        <begin position="1566"/>
        <end position="1730"/>
    </location>
</feature>
<feature type="compositionally biased region" description="Low complexity" evidence="6">
    <location>
        <begin position="472"/>
        <end position="489"/>
    </location>
</feature>
<dbReference type="OrthoDB" id="4066896at2759"/>
<dbReference type="KEGG" id="csem:103378526"/>
<reference evidence="8" key="2">
    <citation type="submission" date="2025-08" db="UniProtKB">
        <authorList>
            <consortium name="Ensembl"/>
        </authorList>
    </citation>
    <scope>IDENTIFICATION</scope>
</reference>
<dbReference type="FunFam" id="1.20.900.10:FF:000025">
    <property type="entry name" value="Rho guanine nucleotide exchange factor 17"/>
    <property type="match status" value="1"/>
</dbReference>
<feature type="compositionally biased region" description="Low complexity" evidence="6">
    <location>
        <begin position="70"/>
        <end position="97"/>
    </location>
</feature>
<comment type="function">
    <text evidence="3">Acts as a guanine nucleotide exchange factor (GEF) for RhoA GTPases.</text>
</comment>
<feature type="compositionally biased region" description="Polar residues" evidence="6">
    <location>
        <begin position="1662"/>
        <end position="1676"/>
    </location>
</feature>
<feature type="domain" description="DH" evidence="7">
    <location>
        <begin position="1736"/>
        <end position="1924"/>
    </location>
</feature>
<dbReference type="STRING" id="244447.ENSCSEP00000028860"/>
<feature type="compositionally biased region" description="Basic residues" evidence="6">
    <location>
        <begin position="1603"/>
        <end position="1613"/>
    </location>
</feature>
<feature type="region of interest" description="Disordered" evidence="6">
    <location>
        <begin position="1046"/>
        <end position="1105"/>
    </location>
</feature>
<feature type="compositionally biased region" description="Polar residues" evidence="6">
    <location>
        <begin position="98"/>
        <end position="111"/>
    </location>
</feature>
<dbReference type="GO" id="GO:0005085">
    <property type="term" value="F:guanyl-nucleotide exchange factor activity"/>
    <property type="evidence" value="ECO:0007669"/>
    <property type="project" value="UniProtKB-KW"/>
</dbReference>
<sequence>MAGRERKKNPAVYRSVSFKKLSSWSANSSQEQQHKSEDLQAAGVALPPELSRAEQPLATNNVSVSRKVSKISATASLSTAALKSCSSTPLSSISPSIRQLTQKFSSSSGSVRTYGETPGDGAATTRVCSTLPRAKSCRREGSVSRKSFHEDNSGGCLQDSDSTTTTTTTTTTTATAAAAAPTGIRVHKFHSGTDSVSGSDSEKKSEKLILTHVPADSCSSGKRHYSQINACSPDPRKSLITDEEEDVGRRGASTPCKSHRTYLATHHTDFIPLHADKWPSVTKIRQIFDGGQQDKLDPCQNLKTTQEVSPSESGQLSDRSCGSPLFIKCQSGAGGSSAEETFCYVMDLNSKADSEHLRDEAGHTETKSSHRNQKVSGSRYTGLCHYQITNPSSFRSYSPSTETDTVCETPEAPRLTSDPNPDLQPPAAPSLRQSLSIDTSRCFDSPQQPTVRERRDRQGVGLPRDSLHSSHSSTRTPAPNSSSSPSAATGLDRANTSSCTVAPSSELRAPAIVVSPITSQWRSSSADEEEEHSRRIQGDRGECWSSTSSPTPSLSCRGGEKSAPERVGSYLSRNKNGWWASKHIGRSSGSEEDSPGSLGSHSREAVRRRSLRKKKKVVGAAQATGRDNYDDHNGESEDSDSDMAMTMERTDRRHPQSKGGDYVRTLSRSLSARENFGHSNRARVQQWERISSSAKSTTLPGVSRVSKVNIPSFLSSPGGSGCSSRYSSTETLKEESTASCGKREANMIFNKSEVGRSNNRPASMSMQSKTYHGNFTMYRSPSFGHGDNFSHNPAGVRPKMIPPVASSPGVGPRQIVMSAEAKDSETKALKRTTVEGGSGDSKNQISTSNPDITSDTMTLLSFLKSDLSELRVRKPSGGDRSGVVEGSAVYRMGSRPHGGTIQSSGRRPSLKDLTATLRRAKSFTYSDKHSTTDRYDMAGGPAKRSSSELDLEVERVSVSDREVESDGGGFGVRAGLRRRDYRFDDDDDEVMPTPLQEKYVQEARQVIQDICQMSTREDDDDVFSVRTDDDLDEECFQVKKMGEVKEKEGVNVQDEARRGEDSPSNNREDRDEHGRERGIENREREGAQLEKLNSRATDYGEKAQMQRRDVEKTLLKCDSEENMFYERSLDELSGHESSLTDEGIVTEPELGPLDCSDRSFVAPASIIFGSQTPRDVTGQPVSVWKQSALQKVQGFKKDLDQITKNSISCNTDLSAASVTPSLPPSACLAESDCIITDKDSALNVNSINFTGEEITVNNRGLQDSPASLAKGLETPATPSSVRRRRKFSPSGSATGSDSSNGSNSESTVASVGNGESAVYRSLSDPMPQRCCSVAEEGNNTFSSVDSNLLGSLSVKGGGGGVLEVSDVATSSEYKGSAASDLSLCSDIGLRDDCVQDYSGVIRSIVAEPGAMDRLMTDDHSNGKGPKKKSFSDPSRRSDVSLLSQNDPQFKGQPSSSQPIGEMDPPGQIPPSSSEPILSEQREQQWMPQAESAQTGSHKVKKVRSQSECLPVPDSRDGPADVTDQGEEKDDELGKFNFNLHLAEALSPRMIRRPCRKRPNRLAHFFSHEDPLEPSEYCPEGQKHQNDHNDLTPLPPSSLLPLKSRSKTKPKHIRHASEPSTFIPISPPPQLQPLKEVDCLSPRSPAGAPTPVQSPAEEAPSLQDATQKYSFEQSTTDRQCEGPGPGAPQVSRYGVDASASALEVQNKTSNSGITEPRIQKKDVEDAVPQTTKPRVDMRKHVMMTLLDTEQSYVESLRTLVQGYMRPLKQADGGSIVDPLLVDEMFYQIPEILEHHEHFLELVVGCVNQWHDKQTVGHLLIQSFSKENIANMYSAYIDNFLNAKDAVRIAKEAKPAFHKFLEQNMRENKEKQGLGDLMIKPVQRIPRYELLVKDLLKHTADDHPDHSFLLDAQRDIKRLAEKINKGRRSAEEAERETRVIQEIEAHIEGIEHILNPQRKFLRQEMVMEAKTVGGKKDRSLFLFSDLIICTTLKRKSGSLRRSSMSLYSAASVIDTSSKYKFLWKLPLEDVEVVKSTAQAANKESIQKTISRLDEDLSMLGQISKLSETLSFPHQSLDEVIKDLTASVHRELTEKQSLAFSMTFLPTKLEFTTASAESSFVFEFSSPDARSNFEQTFEDAKKKLAMNKDQWDPEFLKAIPIMKTRSGMQFSCASPSHSCPDSGCEVWVCNSDGYVGQVCLLNIKDEPTVEACIAVCSARIICIAAVPGLKGRERVSESAVVPPSRPPGQQLHISISHSSLEMTEQPTGAKLVPFDSDDTDDEDSPSPSSTLQSQASHSTISSSYGNDEGPSSKEMAAETTSSEEEQEFPVAGSYGPPRVLGVGGGSRTQAESPMDGRAMRRSSRGSFTRASLEDLLSIDPEAYQSSVWLGTEDGCIHVYQSSDNIRNRKNSMKMQHSASILCILYLDNKVFVSLANGEVIVYQREAGSFWDPQSSQTLVLGSPSSPVTKMVPVAGKLWCGSQNRVLILNTATLVQEHWFQVGSDSSRCVTCMVVYGQGVWLALQGSAQVRLYHAQTWETLTEVDVAPAVHKMLAGADAIIRQHKAACLRITALLACKDLLWIGTSAGVVLTLVIPAVSSGTGSINLKSPLVPMGSAHGHTGHVRFLTSIELPEGIDMNFPPTTESTVSSHCQSSSTVDGNLQRHDSIRRRASAHIPPKTNHLVISGGDGYEDFRLTNSSETVGRDDSTNHLLLWKV</sequence>
<feature type="compositionally biased region" description="Polar residues" evidence="6">
    <location>
        <begin position="1483"/>
        <end position="1496"/>
    </location>
</feature>
<evidence type="ECO:0000256" key="2">
    <source>
        <dbReference type="ARBA" id="ARBA00022658"/>
    </source>
</evidence>
<dbReference type="CDD" id="cd00160">
    <property type="entry name" value="RhoGEF"/>
    <property type="match status" value="1"/>
</dbReference>
<feature type="compositionally biased region" description="Basic and acidic residues" evidence="6">
    <location>
        <begin position="1046"/>
        <end position="1088"/>
    </location>
</feature>
<feature type="region of interest" description="Disordered" evidence="6">
    <location>
        <begin position="1413"/>
        <end position="1533"/>
    </location>
</feature>
<dbReference type="PANTHER" id="PTHR12877">
    <property type="entry name" value="RHO GUANINE NUCLEOTIDE EXCHANGE FACTOR"/>
    <property type="match status" value="1"/>
</dbReference>
<feature type="region of interest" description="Disordered" evidence="6">
    <location>
        <begin position="820"/>
        <end position="852"/>
    </location>
</feature>
<keyword evidence="2" id="KW-0344">Guanine-nucleotide releasing factor</keyword>
<evidence type="ECO:0000256" key="6">
    <source>
        <dbReference type="SAM" id="MobiDB-lite"/>
    </source>
</evidence>
<evidence type="ECO:0000313" key="8">
    <source>
        <dbReference type="Ensembl" id="ENSCSEP00000028860.1"/>
    </source>
</evidence>
<dbReference type="InterPro" id="IPR015943">
    <property type="entry name" value="WD40/YVTN_repeat-like_dom_sf"/>
</dbReference>
<dbReference type="Pfam" id="PF19057">
    <property type="entry name" value="PH_19"/>
    <property type="match status" value="1"/>
</dbReference>
<dbReference type="FunFam" id="2.130.10.10:FF:000206">
    <property type="entry name" value="Rho guanine nucleotide exchange factor 17"/>
    <property type="match status" value="1"/>
</dbReference>
<keyword evidence="5" id="KW-0175">Coiled coil</keyword>
<feature type="compositionally biased region" description="Polar residues" evidence="6">
    <location>
        <begin position="1702"/>
        <end position="1712"/>
    </location>
</feature>
<feature type="compositionally biased region" description="Low complexity" evidence="6">
    <location>
        <begin position="1469"/>
        <end position="1478"/>
    </location>
</feature>
<accession>A0A3P8WVY8</accession>
<dbReference type="InterPro" id="IPR039919">
    <property type="entry name" value="ARHGEF10/ARHGEF17"/>
</dbReference>
<dbReference type="RefSeq" id="XP_024910636.1">
    <property type="nucleotide sequence ID" value="XM_025054868.1"/>
</dbReference>
<evidence type="ECO:0000259" key="7">
    <source>
        <dbReference type="PROSITE" id="PS50010"/>
    </source>
</evidence>
<feature type="compositionally biased region" description="Low complexity" evidence="6">
    <location>
        <begin position="545"/>
        <end position="555"/>
    </location>
</feature>
<dbReference type="InterPro" id="IPR011047">
    <property type="entry name" value="Quinoprotein_ADH-like_sf"/>
</dbReference>
<feature type="compositionally biased region" description="Polar residues" evidence="6">
    <location>
        <begin position="840"/>
        <end position="852"/>
    </location>
</feature>
<feature type="compositionally biased region" description="Polar residues" evidence="6">
    <location>
        <begin position="57"/>
        <end position="66"/>
    </location>
</feature>
<dbReference type="GO" id="GO:0030036">
    <property type="term" value="P:actin cytoskeleton organization"/>
    <property type="evidence" value="ECO:0007669"/>
    <property type="project" value="TreeGrafter"/>
</dbReference>
<evidence type="ECO:0000256" key="4">
    <source>
        <dbReference type="ARBA" id="ARBA00074304"/>
    </source>
</evidence>
<dbReference type="GeneTree" id="ENSGT00940000153798"/>
<dbReference type="Gene3D" id="1.20.900.10">
    <property type="entry name" value="Dbl homology (DH) domain"/>
    <property type="match status" value="1"/>
</dbReference>
<evidence type="ECO:0000313" key="9">
    <source>
        <dbReference type="Proteomes" id="UP000265120"/>
    </source>
</evidence>
<evidence type="ECO:0000256" key="3">
    <source>
        <dbReference type="ARBA" id="ARBA00056029"/>
    </source>
</evidence>
<feature type="compositionally biased region" description="Low complexity" evidence="6">
    <location>
        <begin position="2282"/>
        <end position="2300"/>
    </location>
</feature>
<dbReference type="FunFam" id="2.30.29.30:FF:000434">
    <property type="entry name" value="Rho guanine nucleotide exchange factor 17"/>
    <property type="match status" value="1"/>
</dbReference>
<organism evidence="8 9">
    <name type="scientific">Cynoglossus semilaevis</name>
    <name type="common">Tongue sole</name>
    <dbReference type="NCBI Taxonomy" id="244447"/>
    <lineage>
        <taxon>Eukaryota</taxon>
        <taxon>Metazoa</taxon>
        <taxon>Chordata</taxon>
        <taxon>Craniata</taxon>
        <taxon>Vertebrata</taxon>
        <taxon>Euteleostomi</taxon>
        <taxon>Actinopterygii</taxon>
        <taxon>Neopterygii</taxon>
        <taxon>Teleostei</taxon>
        <taxon>Neoteleostei</taxon>
        <taxon>Acanthomorphata</taxon>
        <taxon>Carangaria</taxon>
        <taxon>Pleuronectiformes</taxon>
        <taxon>Pleuronectoidei</taxon>
        <taxon>Cynoglossidae</taxon>
        <taxon>Cynoglossinae</taxon>
        <taxon>Cynoglossus</taxon>
    </lineage>
</organism>
<dbReference type="InterPro" id="IPR035899">
    <property type="entry name" value="DBL_dom_sf"/>
</dbReference>
<evidence type="ECO:0000256" key="1">
    <source>
        <dbReference type="ARBA" id="ARBA00022553"/>
    </source>
</evidence>
<dbReference type="Pfam" id="PF19056">
    <property type="entry name" value="WD40_2"/>
    <property type="match status" value="1"/>
</dbReference>
<dbReference type="SUPFAM" id="SSF50729">
    <property type="entry name" value="PH domain-like"/>
    <property type="match status" value="1"/>
</dbReference>
<feature type="region of interest" description="Disordered" evidence="6">
    <location>
        <begin position="928"/>
        <end position="947"/>
    </location>
</feature>
<feature type="compositionally biased region" description="Acidic residues" evidence="6">
    <location>
        <begin position="2272"/>
        <end position="2281"/>
    </location>
</feature>
<feature type="compositionally biased region" description="Basic and acidic residues" evidence="6">
    <location>
        <begin position="137"/>
        <end position="152"/>
    </location>
</feature>
<dbReference type="PANTHER" id="PTHR12877:SF15">
    <property type="entry name" value="RHO GUANINE NUCLEOTIDE EXCHANGE FACTOR 17"/>
    <property type="match status" value="1"/>
</dbReference>
<keyword evidence="1" id="KW-0597">Phosphoprotein</keyword>
<name>A0A3P8WVY8_CYNSE</name>
<dbReference type="InParanoid" id="A0A3P8WVY8"/>
<dbReference type="Proteomes" id="UP000265120">
    <property type="component" value="Chromosome 4"/>
</dbReference>
<evidence type="ECO:0000256" key="5">
    <source>
        <dbReference type="SAM" id="Coils"/>
    </source>
</evidence>
<feature type="compositionally biased region" description="Basic and acidic residues" evidence="6">
    <location>
        <begin position="531"/>
        <end position="542"/>
    </location>
</feature>
<dbReference type="Pfam" id="PF00621">
    <property type="entry name" value="RhoGEF"/>
    <property type="match status" value="1"/>
</dbReference>
<proteinExistence type="predicted"/>
<dbReference type="GeneID" id="103378526"/>
<dbReference type="OMA" id="IPQRHRT"/>
<dbReference type="SMART" id="SM00325">
    <property type="entry name" value="RhoGEF"/>
    <property type="match status" value="1"/>
</dbReference>
<feature type="region of interest" description="Disordered" evidence="6">
    <location>
        <begin position="24"/>
        <end position="205"/>
    </location>
</feature>
<feature type="region of interest" description="Disordered" evidence="6">
    <location>
        <begin position="391"/>
        <end position="662"/>
    </location>
</feature>
<dbReference type="SUPFAM" id="SSF48065">
    <property type="entry name" value="DBL homology domain (DH-domain)"/>
    <property type="match status" value="1"/>
</dbReference>
<dbReference type="SUPFAM" id="SSF50998">
    <property type="entry name" value="Quinoprotein alcohol dehydrogenase-like"/>
    <property type="match status" value="1"/>
</dbReference>
<feature type="compositionally biased region" description="Polar residues" evidence="6">
    <location>
        <begin position="1440"/>
        <end position="1458"/>
    </location>
</feature>
<feature type="compositionally biased region" description="Basic and acidic residues" evidence="6">
    <location>
        <begin position="355"/>
        <end position="368"/>
    </location>
</feature>
<dbReference type="InterPro" id="IPR011993">
    <property type="entry name" value="PH-like_dom_sf"/>
</dbReference>
<feature type="region of interest" description="Disordered" evidence="6">
    <location>
        <begin position="355"/>
        <end position="376"/>
    </location>
</feature>
<feature type="compositionally biased region" description="Low complexity" evidence="6">
    <location>
        <begin position="1288"/>
        <end position="1310"/>
    </location>
</feature>
<feature type="compositionally biased region" description="Basic and acidic residues" evidence="6">
    <location>
        <begin position="1429"/>
        <end position="1438"/>
    </location>
</feature>
<protein>
    <recommendedName>
        <fullName evidence="4">Rho guanine nucleotide exchange factor 17</fullName>
    </recommendedName>
</protein>
<feature type="compositionally biased region" description="Basic residues" evidence="6">
    <location>
        <begin position="608"/>
        <end position="617"/>
    </location>
</feature>
<feature type="region of interest" description="Disordered" evidence="6">
    <location>
        <begin position="2257"/>
        <end position="2363"/>
    </location>
</feature>
<feature type="compositionally biased region" description="Basic and acidic residues" evidence="6">
    <location>
        <begin position="1580"/>
        <end position="1589"/>
    </location>
</feature>
<keyword evidence="9" id="KW-1185">Reference proteome</keyword>
<reference evidence="8 9" key="1">
    <citation type="journal article" date="2014" name="Nat. Genet.">
        <title>Whole-genome sequence of a flatfish provides insights into ZW sex chromosome evolution and adaptation to a benthic lifestyle.</title>
        <authorList>
            <person name="Chen S."/>
            <person name="Zhang G."/>
            <person name="Shao C."/>
            <person name="Huang Q."/>
            <person name="Liu G."/>
            <person name="Zhang P."/>
            <person name="Song W."/>
            <person name="An N."/>
            <person name="Chalopin D."/>
            <person name="Volff J.N."/>
            <person name="Hong Y."/>
            <person name="Li Q."/>
            <person name="Sha Z."/>
            <person name="Zhou H."/>
            <person name="Xie M."/>
            <person name="Yu Q."/>
            <person name="Liu Y."/>
            <person name="Xiang H."/>
            <person name="Wang N."/>
            <person name="Wu K."/>
            <person name="Yang C."/>
            <person name="Zhou Q."/>
            <person name="Liao X."/>
            <person name="Yang L."/>
            <person name="Hu Q."/>
            <person name="Zhang J."/>
            <person name="Meng L."/>
            <person name="Jin L."/>
            <person name="Tian Y."/>
            <person name="Lian J."/>
            <person name="Yang J."/>
            <person name="Miao G."/>
            <person name="Liu S."/>
            <person name="Liang Z."/>
            <person name="Yan F."/>
            <person name="Li Y."/>
            <person name="Sun B."/>
            <person name="Zhang H."/>
            <person name="Zhang J."/>
            <person name="Zhu Y."/>
            <person name="Du M."/>
            <person name="Zhao Y."/>
            <person name="Schartl M."/>
            <person name="Tang Q."/>
            <person name="Wang J."/>
        </authorList>
    </citation>
    <scope>NUCLEOTIDE SEQUENCE</scope>
</reference>
<dbReference type="InterPro" id="IPR000219">
    <property type="entry name" value="DH_dom"/>
</dbReference>
<feature type="compositionally biased region" description="Polar residues" evidence="6">
    <location>
        <begin position="494"/>
        <end position="503"/>
    </location>
</feature>
<dbReference type="Ensembl" id="ENSCSET00000029255.1">
    <property type="protein sequence ID" value="ENSCSEP00000028860.1"/>
    <property type="gene ID" value="ENSCSEG00000018477.1"/>
</dbReference>
<feature type="compositionally biased region" description="Low complexity" evidence="6">
    <location>
        <begin position="163"/>
        <end position="180"/>
    </location>
</feature>
<feature type="region of interest" description="Disordered" evidence="6">
    <location>
        <begin position="1258"/>
        <end position="1310"/>
    </location>
</feature>
<feature type="coiled-coil region" evidence="5">
    <location>
        <begin position="1907"/>
        <end position="1934"/>
    </location>
</feature>